<dbReference type="InterPro" id="IPR029058">
    <property type="entry name" value="AB_hydrolase_fold"/>
</dbReference>
<reference evidence="2" key="1">
    <citation type="submission" date="2018-01" db="EMBL/GenBank/DDBJ databases">
        <authorList>
            <person name="Li J."/>
        </authorList>
    </citation>
    <scope>NUCLEOTIDE SEQUENCE [LARGE SCALE GENOMIC DNA]</scope>
    <source>
        <strain evidence="2">592</strain>
    </source>
</reference>
<dbReference type="PANTHER" id="PTHR37017:SF11">
    <property type="entry name" value="ESTERASE_LIPASE_THIOESTERASE DOMAIN-CONTAINING PROTEIN"/>
    <property type="match status" value="1"/>
</dbReference>
<dbReference type="KEGG" id="aez:C3E78_06665"/>
<accession>A0A5F2ET76</accession>
<proteinExistence type="predicted"/>
<organism evidence="1 2">
    <name type="scientific">Aeromicrobium chenweiae</name>
    <dbReference type="NCBI Taxonomy" id="2079793"/>
    <lineage>
        <taxon>Bacteria</taxon>
        <taxon>Bacillati</taxon>
        <taxon>Actinomycetota</taxon>
        <taxon>Actinomycetes</taxon>
        <taxon>Propionibacteriales</taxon>
        <taxon>Nocardioidaceae</taxon>
        <taxon>Aeromicrobium</taxon>
    </lineage>
</organism>
<dbReference type="EMBL" id="CP026952">
    <property type="protein sequence ID" value="AWB91907.1"/>
    <property type="molecule type" value="Genomic_DNA"/>
</dbReference>
<gene>
    <name evidence="1" type="ORF">C3E78_06665</name>
</gene>
<sequence length="241" mass="25268">MSNPTIVLVHGAFADAASWAPVTRTLLDRGHQVVVPPNHLRTLSGDAASVRRVVEAIDGPVVLAGHSYGGAVITVAGDAPNVVGLVYVAAYAPDADESPSDMDARYPATDLRDHLVTLPNPVDGREDGVDLSVDPEAFLPVFAAGLDPQTAEVLAVSQRSFADAAYTGKASVAAWRSTPSWGIVATSDKTVNPDVQREGYERAGFRKVVELDSPHLVMQTHPSDVVDLIEAAVADVATEAA</sequence>
<dbReference type="OrthoDB" id="64996at2"/>
<accession>A0A2S0WKT8</accession>
<dbReference type="Gene3D" id="3.40.50.1820">
    <property type="entry name" value="alpha/beta hydrolase"/>
    <property type="match status" value="1"/>
</dbReference>
<dbReference type="Pfam" id="PF12697">
    <property type="entry name" value="Abhydrolase_6"/>
    <property type="match status" value="1"/>
</dbReference>
<name>A0A2S0WKT8_9ACTN</name>
<evidence type="ECO:0000313" key="1">
    <source>
        <dbReference type="EMBL" id="AWB91907.1"/>
    </source>
</evidence>
<dbReference type="RefSeq" id="WP_108577552.1">
    <property type="nucleotide sequence ID" value="NZ_CP026952.1"/>
</dbReference>
<dbReference type="Proteomes" id="UP000244384">
    <property type="component" value="Chromosome"/>
</dbReference>
<dbReference type="PANTHER" id="PTHR37017">
    <property type="entry name" value="AB HYDROLASE-1 DOMAIN-CONTAINING PROTEIN-RELATED"/>
    <property type="match status" value="1"/>
</dbReference>
<dbReference type="GO" id="GO:0016787">
    <property type="term" value="F:hydrolase activity"/>
    <property type="evidence" value="ECO:0007669"/>
    <property type="project" value="UniProtKB-KW"/>
</dbReference>
<dbReference type="AlphaFoldDB" id="A0A2S0WKT8"/>
<protein>
    <submittedName>
        <fullName evidence="1">Alpha/beta hydrolase</fullName>
    </submittedName>
</protein>
<dbReference type="InterPro" id="IPR000073">
    <property type="entry name" value="AB_hydrolase_1"/>
</dbReference>
<keyword evidence="1" id="KW-0378">Hydrolase</keyword>
<dbReference type="InterPro" id="IPR052897">
    <property type="entry name" value="Sec-Metab_Biosynth_Hydrolase"/>
</dbReference>
<evidence type="ECO:0000313" key="2">
    <source>
        <dbReference type="Proteomes" id="UP000244384"/>
    </source>
</evidence>
<keyword evidence="2" id="KW-1185">Reference proteome</keyword>
<dbReference type="SUPFAM" id="SSF53474">
    <property type="entry name" value="alpha/beta-Hydrolases"/>
    <property type="match status" value="1"/>
</dbReference>